<keyword evidence="8" id="KW-1185">Reference proteome</keyword>
<evidence type="ECO:0000256" key="5">
    <source>
        <dbReference type="ARBA" id="ARBA00023136"/>
    </source>
</evidence>
<protein>
    <submittedName>
        <fullName evidence="7">Uncharacterized protein</fullName>
    </submittedName>
</protein>
<evidence type="ECO:0000313" key="7">
    <source>
        <dbReference type="EMBL" id="GHE41620.1"/>
    </source>
</evidence>
<feature type="transmembrane region" description="Helical" evidence="6">
    <location>
        <begin position="96"/>
        <end position="116"/>
    </location>
</feature>
<dbReference type="GO" id="GO:0005886">
    <property type="term" value="C:plasma membrane"/>
    <property type="evidence" value="ECO:0007669"/>
    <property type="project" value="TreeGrafter"/>
</dbReference>
<evidence type="ECO:0000256" key="4">
    <source>
        <dbReference type="ARBA" id="ARBA00022989"/>
    </source>
</evidence>
<dbReference type="GO" id="GO:0005384">
    <property type="term" value="F:manganese ion transmembrane transporter activity"/>
    <property type="evidence" value="ECO:0007669"/>
    <property type="project" value="TreeGrafter"/>
</dbReference>
<proteinExistence type="predicted"/>
<sequence>MLCVAAAAFHGAGSFDGSLGAAHEGFERLVGGGAALAFAAVLLASGLSSSGVGTYAGQVIMDGFLRVRIPLFLRRAVIMAPALIVIALGVPPDTALLLSQVVLSFGIPFVLVPLVLISRRRDLMGDLVNRPLTTLLGIIAAAFICGVNVYLLCSFVP</sequence>
<dbReference type="NCBIfam" id="NF037982">
    <property type="entry name" value="Nramp_1"/>
    <property type="match status" value="1"/>
</dbReference>
<evidence type="ECO:0000256" key="3">
    <source>
        <dbReference type="ARBA" id="ARBA00022692"/>
    </source>
</evidence>
<feature type="transmembrane region" description="Helical" evidence="6">
    <location>
        <begin position="128"/>
        <end position="151"/>
    </location>
</feature>
<comment type="subcellular location">
    <subcellularLocation>
        <location evidence="1">Membrane</location>
        <topology evidence="1">Multi-pass membrane protein</topology>
    </subcellularLocation>
</comment>
<dbReference type="AlphaFoldDB" id="A0A918Z8Y5"/>
<reference evidence="7" key="2">
    <citation type="submission" date="2020-09" db="EMBL/GenBank/DDBJ databases">
        <authorList>
            <person name="Sun Q."/>
            <person name="Zhou Y."/>
        </authorList>
    </citation>
    <scope>NUCLEOTIDE SEQUENCE</scope>
    <source>
        <strain evidence="7">CGMCC 4.7403</strain>
    </source>
</reference>
<dbReference type="Pfam" id="PF01566">
    <property type="entry name" value="Nramp"/>
    <property type="match status" value="1"/>
</dbReference>
<evidence type="ECO:0000313" key="8">
    <source>
        <dbReference type="Proteomes" id="UP000603227"/>
    </source>
</evidence>
<gene>
    <name evidence="7" type="ORF">GCM10017771_60940</name>
</gene>
<name>A0A918Z8Y5_9ACTN</name>
<evidence type="ECO:0000256" key="1">
    <source>
        <dbReference type="ARBA" id="ARBA00004141"/>
    </source>
</evidence>
<keyword evidence="2" id="KW-0813">Transport</keyword>
<accession>A0A918Z8Y5</accession>
<evidence type="ECO:0000256" key="2">
    <source>
        <dbReference type="ARBA" id="ARBA00022448"/>
    </source>
</evidence>
<organism evidence="7 8">
    <name type="scientific">Streptomyces capitiformicae</name>
    <dbReference type="NCBI Taxonomy" id="2014920"/>
    <lineage>
        <taxon>Bacteria</taxon>
        <taxon>Bacillati</taxon>
        <taxon>Actinomycetota</taxon>
        <taxon>Actinomycetes</taxon>
        <taxon>Kitasatosporales</taxon>
        <taxon>Streptomycetaceae</taxon>
        <taxon>Streptomyces</taxon>
    </lineage>
</organism>
<keyword evidence="5 6" id="KW-0472">Membrane</keyword>
<comment type="caution">
    <text evidence="7">The sequence shown here is derived from an EMBL/GenBank/DDBJ whole genome shotgun (WGS) entry which is preliminary data.</text>
</comment>
<dbReference type="InterPro" id="IPR001046">
    <property type="entry name" value="NRAMP_fam"/>
</dbReference>
<dbReference type="EMBL" id="BNAT01000025">
    <property type="protein sequence ID" value="GHE41620.1"/>
    <property type="molecule type" value="Genomic_DNA"/>
</dbReference>
<dbReference type="Proteomes" id="UP000603227">
    <property type="component" value="Unassembled WGS sequence"/>
</dbReference>
<reference evidence="7" key="1">
    <citation type="journal article" date="2014" name="Int. J. Syst. Evol. Microbiol.">
        <title>Complete genome sequence of Corynebacterium casei LMG S-19264T (=DSM 44701T), isolated from a smear-ripened cheese.</title>
        <authorList>
            <consortium name="US DOE Joint Genome Institute (JGI-PGF)"/>
            <person name="Walter F."/>
            <person name="Albersmeier A."/>
            <person name="Kalinowski J."/>
            <person name="Ruckert C."/>
        </authorList>
    </citation>
    <scope>NUCLEOTIDE SEQUENCE</scope>
    <source>
        <strain evidence="7">CGMCC 4.7403</strain>
    </source>
</reference>
<dbReference type="GO" id="GO:0015086">
    <property type="term" value="F:cadmium ion transmembrane transporter activity"/>
    <property type="evidence" value="ECO:0007669"/>
    <property type="project" value="TreeGrafter"/>
</dbReference>
<keyword evidence="4 6" id="KW-1133">Transmembrane helix</keyword>
<evidence type="ECO:0000256" key="6">
    <source>
        <dbReference type="SAM" id="Phobius"/>
    </source>
</evidence>
<dbReference type="PANTHER" id="PTHR11706:SF33">
    <property type="entry name" value="NATURAL RESISTANCE-ASSOCIATED MACROPHAGE PROTEIN 2"/>
    <property type="match status" value="1"/>
</dbReference>
<dbReference type="PANTHER" id="PTHR11706">
    <property type="entry name" value="SOLUTE CARRIER PROTEIN FAMILY 11 MEMBER"/>
    <property type="match status" value="1"/>
</dbReference>
<feature type="transmembrane region" description="Helical" evidence="6">
    <location>
        <begin position="30"/>
        <end position="52"/>
    </location>
</feature>
<dbReference type="GO" id="GO:0034755">
    <property type="term" value="P:iron ion transmembrane transport"/>
    <property type="evidence" value="ECO:0007669"/>
    <property type="project" value="TreeGrafter"/>
</dbReference>
<keyword evidence="3 6" id="KW-0812">Transmembrane</keyword>
<feature type="transmembrane region" description="Helical" evidence="6">
    <location>
        <begin position="72"/>
        <end position="90"/>
    </location>
</feature>